<protein>
    <recommendedName>
        <fullName evidence="3">F-box domain-containing protein</fullName>
    </recommendedName>
</protein>
<organism evidence="1 2">
    <name type="scientific">Asterophora parasitica</name>
    <dbReference type="NCBI Taxonomy" id="117018"/>
    <lineage>
        <taxon>Eukaryota</taxon>
        <taxon>Fungi</taxon>
        <taxon>Dikarya</taxon>
        <taxon>Basidiomycota</taxon>
        <taxon>Agaricomycotina</taxon>
        <taxon>Agaricomycetes</taxon>
        <taxon>Agaricomycetidae</taxon>
        <taxon>Agaricales</taxon>
        <taxon>Tricholomatineae</taxon>
        <taxon>Lyophyllaceae</taxon>
        <taxon>Asterophora</taxon>
    </lineage>
</organism>
<gene>
    <name evidence="1" type="ORF">DXG03_006693</name>
</gene>
<dbReference type="Proteomes" id="UP000775547">
    <property type="component" value="Unassembled WGS sequence"/>
</dbReference>
<evidence type="ECO:0008006" key="3">
    <source>
        <dbReference type="Google" id="ProtNLM"/>
    </source>
</evidence>
<dbReference type="Gene3D" id="3.80.10.10">
    <property type="entry name" value="Ribonuclease Inhibitor"/>
    <property type="match status" value="1"/>
</dbReference>
<reference evidence="1" key="1">
    <citation type="submission" date="2020-07" db="EMBL/GenBank/DDBJ databases">
        <authorList>
            <person name="Nieuwenhuis M."/>
            <person name="Van De Peppel L.J.J."/>
        </authorList>
    </citation>
    <scope>NUCLEOTIDE SEQUENCE</scope>
    <source>
        <strain evidence="1">AP01</strain>
        <tissue evidence="1">Mycelium</tissue>
    </source>
</reference>
<dbReference type="InterPro" id="IPR032675">
    <property type="entry name" value="LRR_dom_sf"/>
</dbReference>
<comment type="caution">
    <text evidence="1">The sequence shown here is derived from an EMBL/GenBank/DDBJ whole genome shotgun (WGS) entry which is preliminary data.</text>
</comment>
<sequence length="448" mass="50310">MLIDKKYLDVRERVLNDAGIRNEPILSPHEIDSSKTLLCDYEAALHDLYREIAPLLVQKARIEERLQTFRIAVSPHKQIPVCSLWRRISRNDSELWNNIALKADASSERLFELLPPCASATLVIRGSRPSTVSVTSARNIIPQVRNLEIRLTPVGFEGLFDNLPGDICGKLETLHFYLTSSPENNATPLVLTKALSSMGNLRSLKLGCDKGILRQALSMELPWHQIVSLDISGLERIPIVPISKYIQQFKSLESLTLTLTDHEGITTAGTQLVIQAFRCLPQSLCSLTIKANSYYSSSTSMHLVLKNIQPEAWARLVSLDLTDAQITDNATIEKLLRQCVQLVSFRSTVLRARWSVDVRVRDIVLPHLTSLHFARAEDYWIFECLSVPRLKEIVLAVMCSEEKWRLYTSAVREMIVSSGRSVHSSFTTFKGFTTTLNVVVVAGTSRGV</sequence>
<evidence type="ECO:0000313" key="1">
    <source>
        <dbReference type="EMBL" id="KAG5640892.1"/>
    </source>
</evidence>
<reference evidence="1" key="2">
    <citation type="submission" date="2021-10" db="EMBL/GenBank/DDBJ databases">
        <title>Phylogenomics reveals ancestral predisposition of the termite-cultivated fungus Termitomyces towards a domesticated lifestyle.</title>
        <authorList>
            <person name="Auxier B."/>
            <person name="Grum-Grzhimaylo A."/>
            <person name="Cardenas M.E."/>
            <person name="Lodge J.D."/>
            <person name="Laessoe T."/>
            <person name="Pedersen O."/>
            <person name="Smith M.E."/>
            <person name="Kuyper T.W."/>
            <person name="Franco-Molano E.A."/>
            <person name="Baroni T.J."/>
            <person name="Aanen D.K."/>
        </authorList>
    </citation>
    <scope>NUCLEOTIDE SEQUENCE</scope>
    <source>
        <strain evidence="1">AP01</strain>
        <tissue evidence="1">Mycelium</tissue>
    </source>
</reference>
<evidence type="ECO:0000313" key="2">
    <source>
        <dbReference type="Proteomes" id="UP000775547"/>
    </source>
</evidence>
<dbReference type="OrthoDB" id="3365698at2759"/>
<keyword evidence="2" id="KW-1185">Reference proteome</keyword>
<dbReference type="AlphaFoldDB" id="A0A9P7FYH3"/>
<dbReference type="SUPFAM" id="SSF52047">
    <property type="entry name" value="RNI-like"/>
    <property type="match status" value="1"/>
</dbReference>
<name>A0A9P7FYH3_9AGAR</name>
<dbReference type="EMBL" id="JABCKV010000456">
    <property type="protein sequence ID" value="KAG5640892.1"/>
    <property type="molecule type" value="Genomic_DNA"/>
</dbReference>
<accession>A0A9P7FYH3</accession>
<proteinExistence type="predicted"/>